<keyword evidence="6" id="KW-1185">Reference proteome</keyword>
<dbReference type="Pfam" id="PF01934">
    <property type="entry name" value="HepT-like"/>
    <property type="match status" value="1"/>
</dbReference>
<gene>
    <name evidence="5" type="ORF">L21TH_1851</name>
</gene>
<keyword evidence="2" id="KW-0540">Nuclease</keyword>
<evidence type="ECO:0000313" key="5">
    <source>
        <dbReference type="EMBL" id="EOD00085.1"/>
    </source>
</evidence>
<dbReference type="RefSeq" id="WP_006314676.1">
    <property type="nucleotide sequence ID" value="NZ_ARZA01000205.1"/>
</dbReference>
<dbReference type="EMBL" id="ARZA01000205">
    <property type="protein sequence ID" value="EOD00085.1"/>
    <property type="molecule type" value="Genomic_DNA"/>
</dbReference>
<dbReference type="eggNOG" id="COG2445">
    <property type="taxonomic scope" value="Bacteria"/>
</dbReference>
<keyword evidence="1" id="KW-1277">Toxin-antitoxin system</keyword>
<keyword evidence="3" id="KW-0378">Hydrolase</keyword>
<organism evidence="5 6">
    <name type="scientific">Caldisalinibacter kiritimatiensis</name>
    <dbReference type="NCBI Taxonomy" id="1304284"/>
    <lineage>
        <taxon>Bacteria</taxon>
        <taxon>Bacillati</taxon>
        <taxon>Bacillota</taxon>
        <taxon>Tissierellia</taxon>
        <taxon>Tissierellales</taxon>
        <taxon>Thermohalobacteraceae</taxon>
        <taxon>Caldisalinibacter</taxon>
    </lineage>
</organism>
<evidence type="ECO:0008006" key="7">
    <source>
        <dbReference type="Google" id="ProtNLM"/>
    </source>
</evidence>
<dbReference type="PANTHER" id="PTHR33397:SF5">
    <property type="entry name" value="RNASE YUTE-RELATED"/>
    <property type="match status" value="1"/>
</dbReference>
<dbReference type="GO" id="GO:0004540">
    <property type="term" value="F:RNA nuclease activity"/>
    <property type="evidence" value="ECO:0007669"/>
    <property type="project" value="InterPro"/>
</dbReference>
<dbReference type="OrthoDB" id="9796612at2"/>
<evidence type="ECO:0000256" key="2">
    <source>
        <dbReference type="ARBA" id="ARBA00022722"/>
    </source>
</evidence>
<dbReference type="InterPro" id="IPR008201">
    <property type="entry name" value="HepT-like"/>
</dbReference>
<comment type="similarity">
    <text evidence="4">Belongs to the HepT RNase toxin family.</text>
</comment>
<dbReference type="Gene3D" id="1.20.120.580">
    <property type="entry name" value="bsu32300-like"/>
    <property type="match status" value="1"/>
</dbReference>
<dbReference type="NCBIfam" id="NF047751">
    <property type="entry name" value="HepT_toxin"/>
    <property type="match status" value="1"/>
</dbReference>
<evidence type="ECO:0000256" key="3">
    <source>
        <dbReference type="ARBA" id="ARBA00022801"/>
    </source>
</evidence>
<dbReference type="GO" id="GO:0016787">
    <property type="term" value="F:hydrolase activity"/>
    <property type="evidence" value="ECO:0007669"/>
    <property type="project" value="UniProtKB-KW"/>
</dbReference>
<dbReference type="PANTHER" id="PTHR33397">
    <property type="entry name" value="UPF0331 PROTEIN YUTE"/>
    <property type="match status" value="1"/>
</dbReference>
<protein>
    <recommendedName>
        <fullName evidence="7">DUF86 domain-containing protein</fullName>
    </recommendedName>
</protein>
<name>R1CCR9_9FIRM</name>
<dbReference type="AlphaFoldDB" id="R1CCR9"/>
<comment type="caution">
    <text evidence="5">The sequence shown here is derived from an EMBL/GenBank/DDBJ whole genome shotgun (WGS) entry which is preliminary data.</text>
</comment>
<dbReference type="SUPFAM" id="SSF81593">
    <property type="entry name" value="Nucleotidyltransferase substrate binding subunit/domain"/>
    <property type="match status" value="1"/>
</dbReference>
<dbReference type="InterPro" id="IPR052379">
    <property type="entry name" value="Type_VII_TA_RNase"/>
</dbReference>
<dbReference type="Proteomes" id="UP000013378">
    <property type="component" value="Unassembled WGS sequence"/>
</dbReference>
<dbReference type="STRING" id="1304284.L21TH_1851"/>
<reference evidence="5 6" key="1">
    <citation type="journal article" date="2015" name="Geomicrobiol. J.">
        <title>Caldisalinibacter kiritimatiensis gen. nov., sp. nov., a moderately thermohalophilic thiosulfate-reducing bacterium from a hypersaline microbial mat.</title>
        <authorList>
            <person name="Ben Hania W."/>
            <person name="Joseph M."/>
            <person name="Fiebig A."/>
            <person name="Bunk B."/>
            <person name="Klenk H.-P."/>
            <person name="Fardeau M.-L."/>
            <person name="Spring S."/>
        </authorList>
    </citation>
    <scope>NUCLEOTIDE SEQUENCE [LARGE SCALE GENOMIC DNA]</scope>
    <source>
        <strain evidence="5 6">L21-TH-D2</strain>
    </source>
</reference>
<sequence>MVKIEVIKERLNQLMISIDKIKKYQALSLEEFLKDDIAQDIVEYNLFISINMIIDIAMHIVTDENMGYPNTFGEAFKILYKENYIAKDELEIYKNMIGFRNILSHEYIRINKKLVYEAMQNRLKDLEKFILFVNDNFMI</sequence>
<evidence type="ECO:0000256" key="4">
    <source>
        <dbReference type="ARBA" id="ARBA00024207"/>
    </source>
</evidence>
<proteinExistence type="inferred from homology"/>
<dbReference type="GO" id="GO:0110001">
    <property type="term" value="C:toxin-antitoxin complex"/>
    <property type="evidence" value="ECO:0007669"/>
    <property type="project" value="InterPro"/>
</dbReference>
<accession>R1CCR9</accession>
<dbReference type="InterPro" id="IPR037038">
    <property type="entry name" value="HepT-like_sf"/>
</dbReference>
<evidence type="ECO:0000256" key="1">
    <source>
        <dbReference type="ARBA" id="ARBA00022649"/>
    </source>
</evidence>
<evidence type="ECO:0000313" key="6">
    <source>
        <dbReference type="Proteomes" id="UP000013378"/>
    </source>
</evidence>